<dbReference type="PATRIC" id="fig|1614.7.peg.177"/>
<dbReference type="EMBL" id="JOJZ01000009">
    <property type="protein sequence ID" value="KID42258.1"/>
    <property type="molecule type" value="Genomic_DNA"/>
</dbReference>
<name>A0A0C1Q360_9LACO</name>
<keyword evidence="2" id="KW-0812">Transmembrane</keyword>
<protein>
    <submittedName>
        <fullName evidence="3">Uncharacterized protein</fullName>
    </submittedName>
</protein>
<evidence type="ECO:0000256" key="2">
    <source>
        <dbReference type="SAM" id="Phobius"/>
    </source>
</evidence>
<keyword evidence="2" id="KW-1133">Transmembrane helix</keyword>
<dbReference type="RefSeq" id="WP_039143217.1">
    <property type="nucleotide sequence ID" value="NZ_JOJZ01000009.1"/>
</dbReference>
<sequence length="67" mass="7779">MITRDSWNKQKEEMKRQEEQNKVKEHDSKVDNILAWVFAIITIIFGNAQSVAILLASTFFGENHKSN</sequence>
<reference evidence="3 4" key="1">
    <citation type="submission" date="2014-06" db="EMBL/GenBank/DDBJ databases">
        <title>Functional and comparative genomic analyses of the Drosophila gut microbiota identify candidate symbiosis factors.</title>
        <authorList>
            <person name="Newell P.D."/>
            <person name="Chaston J.M."/>
            <person name="Douglas A.E."/>
        </authorList>
    </citation>
    <scope>NUCLEOTIDE SEQUENCE [LARGE SCALE GENOMIC DNA]</scope>
    <source>
        <strain evidence="3 4">DmCS_002</strain>
    </source>
</reference>
<evidence type="ECO:0000313" key="4">
    <source>
        <dbReference type="Proteomes" id="UP000031397"/>
    </source>
</evidence>
<feature type="transmembrane region" description="Helical" evidence="2">
    <location>
        <begin position="33"/>
        <end position="60"/>
    </location>
</feature>
<accession>A0A0C1Q360</accession>
<gene>
    <name evidence="3" type="ORF">LfDm3_0187</name>
</gene>
<organism evidence="3 4">
    <name type="scientific">Fructilactobacillus fructivorans</name>
    <dbReference type="NCBI Taxonomy" id="1614"/>
    <lineage>
        <taxon>Bacteria</taxon>
        <taxon>Bacillati</taxon>
        <taxon>Bacillota</taxon>
        <taxon>Bacilli</taxon>
        <taxon>Lactobacillales</taxon>
        <taxon>Lactobacillaceae</taxon>
        <taxon>Fructilactobacillus</taxon>
    </lineage>
</organism>
<keyword evidence="2" id="KW-0472">Membrane</keyword>
<feature type="region of interest" description="Disordered" evidence="1">
    <location>
        <begin position="1"/>
        <end position="26"/>
    </location>
</feature>
<comment type="caution">
    <text evidence="3">The sequence shown here is derived from an EMBL/GenBank/DDBJ whole genome shotgun (WGS) entry which is preliminary data.</text>
</comment>
<proteinExistence type="predicted"/>
<evidence type="ECO:0000256" key="1">
    <source>
        <dbReference type="SAM" id="MobiDB-lite"/>
    </source>
</evidence>
<dbReference type="GeneID" id="74912890"/>
<evidence type="ECO:0000313" key="3">
    <source>
        <dbReference type="EMBL" id="KID42258.1"/>
    </source>
</evidence>
<dbReference type="Proteomes" id="UP000031397">
    <property type="component" value="Unassembled WGS sequence"/>
</dbReference>
<keyword evidence="4" id="KW-1185">Reference proteome</keyword>
<dbReference type="AlphaFoldDB" id="A0A0C1Q360"/>